<comment type="caution">
    <text evidence="6">The sequence shown here is derived from an EMBL/GenBank/DDBJ whole genome shotgun (WGS) entry which is preliminary data.</text>
</comment>
<keyword evidence="1 5" id="KW-1003">Cell membrane</keyword>
<keyword evidence="7" id="KW-1185">Reference proteome</keyword>
<evidence type="ECO:0000313" key="6">
    <source>
        <dbReference type="EMBL" id="GHD63519.1"/>
    </source>
</evidence>
<dbReference type="Pfam" id="PF04279">
    <property type="entry name" value="IspA"/>
    <property type="match status" value="1"/>
</dbReference>
<evidence type="ECO:0000256" key="4">
    <source>
        <dbReference type="ARBA" id="ARBA00023136"/>
    </source>
</evidence>
<feature type="transmembrane region" description="Helical" evidence="5">
    <location>
        <begin position="81"/>
        <end position="97"/>
    </location>
</feature>
<evidence type="ECO:0000256" key="2">
    <source>
        <dbReference type="ARBA" id="ARBA00022692"/>
    </source>
</evidence>
<dbReference type="Proteomes" id="UP000604737">
    <property type="component" value="Unassembled WGS sequence"/>
</dbReference>
<accession>A0ABQ3H3Q2</accession>
<dbReference type="InterPro" id="IPR006008">
    <property type="entry name" value="YciB"/>
</dbReference>
<protein>
    <recommendedName>
        <fullName evidence="5">Inner membrane-spanning protein YciB</fullName>
    </recommendedName>
</protein>
<evidence type="ECO:0000256" key="5">
    <source>
        <dbReference type="HAMAP-Rule" id="MF_00189"/>
    </source>
</evidence>
<dbReference type="PANTHER" id="PTHR36917">
    <property type="entry name" value="INTRACELLULAR SEPTATION PROTEIN A-RELATED"/>
    <property type="match status" value="1"/>
</dbReference>
<comment type="similarity">
    <text evidence="5">Belongs to the YciB family.</text>
</comment>
<feature type="transmembrane region" description="Helical" evidence="5">
    <location>
        <begin position="7"/>
        <end position="32"/>
    </location>
</feature>
<name>A0ABQ3H3Q2_9NEIS</name>
<evidence type="ECO:0000256" key="3">
    <source>
        <dbReference type="ARBA" id="ARBA00022989"/>
    </source>
</evidence>
<proteinExistence type="inferred from homology"/>
<keyword evidence="3 5" id="KW-1133">Transmembrane helix</keyword>
<dbReference type="PANTHER" id="PTHR36917:SF1">
    <property type="entry name" value="INNER MEMBRANE-SPANNING PROTEIN YCIB"/>
    <property type="match status" value="1"/>
</dbReference>
<sequence>MKFFFDLFPILLFFGTYSITHDLFIATAVAIVTTGGQVAFSWFRWRKVEPTLWLSFGLVAVLGGATLLLHDKTFIFWKPTALYWVFAVLLLGAKWFRGQNLMQKLMGQQLQLPAPVWDKVNLAWALFFVAMGALNLAIAFHFSEEIWVKFKLFGTLGLTLLFVLGQGLVLSRYLDESALEDSASKQGKE</sequence>
<comment type="function">
    <text evidence="5">Plays a role in cell envelope biogenesis, maintenance of cell envelope integrity and membrane homeostasis.</text>
</comment>
<comment type="subcellular location">
    <subcellularLocation>
        <location evidence="5">Cell inner membrane</location>
        <topology evidence="5">Multi-pass membrane protein</topology>
    </subcellularLocation>
</comment>
<keyword evidence="5" id="KW-0997">Cell inner membrane</keyword>
<evidence type="ECO:0000256" key="1">
    <source>
        <dbReference type="ARBA" id="ARBA00022475"/>
    </source>
</evidence>
<organism evidence="6 7">
    <name type="scientific">Jeongeupia chitinilytica</name>
    <dbReference type="NCBI Taxonomy" id="1041641"/>
    <lineage>
        <taxon>Bacteria</taxon>
        <taxon>Pseudomonadati</taxon>
        <taxon>Pseudomonadota</taxon>
        <taxon>Betaproteobacteria</taxon>
        <taxon>Neisseriales</taxon>
        <taxon>Chitinibacteraceae</taxon>
        <taxon>Jeongeupia</taxon>
    </lineage>
</organism>
<evidence type="ECO:0000313" key="7">
    <source>
        <dbReference type="Proteomes" id="UP000604737"/>
    </source>
</evidence>
<dbReference type="NCBIfam" id="TIGR00997">
    <property type="entry name" value="ispZ"/>
    <property type="match status" value="1"/>
</dbReference>
<feature type="transmembrane region" description="Helical" evidence="5">
    <location>
        <begin position="52"/>
        <end position="69"/>
    </location>
</feature>
<keyword evidence="2 5" id="KW-0812">Transmembrane</keyword>
<feature type="transmembrane region" description="Helical" evidence="5">
    <location>
        <begin position="152"/>
        <end position="174"/>
    </location>
</feature>
<dbReference type="EMBL" id="BMYO01000005">
    <property type="protein sequence ID" value="GHD63519.1"/>
    <property type="molecule type" value="Genomic_DNA"/>
</dbReference>
<gene>
    <name evidence="5" type="primary">yciB</name>
    <name evidence="6" type="ORF">GCM10007350_21010</name>
</gene>
<dbReference type="RefSeq" id="WP_189460555.1">
    <property type="nucleotide sequence ID" value="NZ_BMYO01000005.1"/>
</dbReference>
<dbReference type="HAMAP" id="MF_00189">
    <property type="entry name" value="YciB"/>
    <property type="match status" value="1"/>
</dbReference>
<keyword evidence="4 5" id="KW-0472">Membrane</keyword>
<reference evidence="7" key="1">
    <citation type="journal article" date="2019" name="Int. J. Syst. Evol. Microbiol.">
        <title>The Global Catalogue of Microorganisms (GCM) 10K type strain sequencing project: providing services to taxonomists for standard genome sequencing and annotation.</title>
        <authorList>
            <consortium name="The Broad Institute Genomics Platform"/>
            <consortium name="The Broad Institute Genome Sequencing Center for Infectious Disease"/>
            <person name="Wu L."/>
            <person name="Ma J."/>
        </authorList>
    </citation>
    <scope>NUCLEOTIDE SEQUENCE [LARGE SCALE GENOMIC DNA]</scope>
    <source>
        <strain evidence="7">KCTC 23701</strain>
    </source>
</reference>
<feature type="transmembrane region" description="Helical" evidence="5">
    <location>
        <begin position="122"/>
        <end position="140"/>
    </location>
</feature>
<dbReference type="NCBIfam" id="NF001325">
    <property type="entry name" value="PRK00259.1-3"/>
    <property type="match status" value="1"/>
</dbReference>